<accession>A0A8J7S426</accession>
<dbReference type="UniPathway" id="UPA00148"/>
<organism evidence="10 11">
    <name type="scientific">Marivibrio halodurans</name>
    <dbReference type="NCBI Taxonomy" id="2039722"/>
    <lineage>
        <taxon>Bacteria</taxon>
        <taxon>Pseudomonadati</taxon>
        <taxon>Pseudomonadota</taxon>
        <taxon>Alphaproteobacteria</taxon>
        <taxon>Rhodospirillales</taxon>
        <taxon>Rhodospirillaceae</taxon>
        <taxon>Marivibrio</taxon>
    </lineage>
</organism>
<dbReference type="SUPFAM" id="SSF159672">
    <property type="entry name" value="CbiG N-terminal domain-like"/>
    <property type="match status" value="1"/>
</dbReference>
<dbReference type="InterPro" id="IPR000878">
    <property type="entry name" value="4pyrrol_Mease"/>
</dbReference>
<feature type="domain" description="Cobalamin synthesis G N-terminal" evidence="9">
    <location>
        <begin position="54"/>
        <end position="131"/>
    </location>
</feature>
<dbReference type="CDD" id="cd11646">
    <property type="entry name" value="Precorrin_3B_C17_MT"/>
    <property type="match status" value="1"/>
</dbReference>
<dbReference type="InterPro" id="IPR014776">
    <property type="entry name" value="4pyrrole_Mease_sub2"/>
</dbReference>
<dbReference type="Pfam" id="PF01890">
    <property type="entry name" value="CbiG_C"/>
    <property type="match status" value="1"/>
</dbReference>
<dbReference type="InterPro" id="IPR035996">
    <property type="entry name" value="4pyrrol_Methylase_sf"/>
</dbReference>
<dbReference type="Pfam" id="PF00590">
    <property type="entry name" value="TP_methylase"/>
    <property type="match status" value="1"/>
</dbReference>
<evidence type="ECO:0000259" key="8">
    <source>
        <dbReference type="Pfam" id="PF01890"/>
    </source>
</evidence>
<keyword evidence="11" id="KW-1185">Reference proteome</keyword>
<evidence type="ECO:0000313" key="11">
    <source>
        <dbReference type="Proteomes" id="UP000672602"/>
    </source>
</evidence>
<dbReference type="EC" id="2.1.1.131" evidence="10"/>
<dbReference type="GO" id="GO:0032259">
    <property type="term" value="P:methylation"/>
    <property type="evidence" value="ECO:0007669"/>
    <property type="project" value="UniProtKB-KW"/>
</dbReference>
<evidence type="ECO:0000313" key="10">
    <source>
        <dbReference type="EMBL" id="MBP5858178.1"/>
    </source>
</evidence>
<dbReference type="RefSeq" id="WP_210682748.1">
    <property type="nucleotide sequence ID" value="NZ_JAGMWN010000006.1"/>
</dbReference>
<evidence type="ECO:0000256" key="1">
    <source>
        <dbReference type="ARBA" id="ARBA00004953"/>
    </source>
</evidence>
<dbReference type="GO" id="GO:0009236">
    <property type="term" value="P:cobalamin biosynthetic process"/>
    <property type="evidence" value="ECO:0007669"/>
    <property type="project" value="UniProtKB-UniPathway"/>
</dbReference>
<evidence type="ECO:0000256" key="3">
    <source>
        <dbReference type="ARBA" id="ARBA00022603"/>
    </source>
</evidence>
<evidence type="ECO:0000256" key="2">
    <source>
        <dbReference type="ARBA" id="ARBA00022573"/>
    </source>
</evidence>
<keyword evidence="4 10" id="KW-0808">Transferase</keyword>
<dbReference type="AlphaFoldDB" id="A0A8J7S426"/>
<comment type="caution">
    <text evidence="10">The sequence shown here is derived from an EMBL/GenBank/DDBJ whole genome shotgun (WGS) entry which is preliminary data.</text>
</comment>
<feature type="domain" description="CobE/GbiG C-terminal" evidence="8">
    <location>
        <begin position="216"/>
        <end position="336"/>
    </location>
</feature>
<feature type="region of interest" description="Disordered" evidence="6">
    <location>
        <begin position="590"/>
        <end position="609"/>
    </location>
</feature>
<comment type="pathway">
    <text evidence="1">Cofactor biosynthesis; adenosylcobalamin biosynthesis.</text>
</comment>
<dbReference type="SUPFAM" id="SSF159664">
    <property type="entry name" value="CobE/GbiG C-terminal domain-like"/>
    <property type="match status" value="1"/>
</dbReference>
<dbReference type="InterPro" id="IPR006363">
    <property type="entry name" value="Cbl_synth_CobJ/CibH_dom"/>
</dbReference>
<protein>
    <submittedName>
        <fullName evidence="10">Precorrin-3B C(17)-methyltransferase</fullName>
        <ecNumber evidence="10">2.1.1.131</ecNumber>
    </submittedName>
</protein>
<reference evidence="10" key="1">
    <citation type="submission" date="2021-04" db="EMBL/GenBank/DDBJ databases">
        <authorList>
            <person name="Zhang D.-C."/>
        </authorList>
    </citation>
    <scope>NUCLEOTIDE SEQUENCE</scope>
    <source>
        <strain evidence="10">CGMCC 1.15697</strain>
    </source>
</reference>
<dbReference type="InterPro" id="IPR051810">
    <property type="entry name" value="Precorrin_MeTrfase"/>
</dbReference>
<proteinExistence type="predicted"/>
<evidence type="ECO:0000256" key="5">
    <source>
        <dbReference type="ARBA" id="ARBA00022691"/>
    </source>
</evidence>
<dbReference type="InterPro" id="IPR036518">
    <property type="entry name" value="CobE/GbiG_C_sf"/>
</dbReference>
<keyword evidence="3 10" id="KW-0489">Methyltransferase</keyword>
<dbReference type="Gene3D" id="3.30.950.10">
    <property type="entry name" value="Methyltransferase, Cobalt-precorrin-4 Transmethylase, Domain 2"/>
    <property type="match status" value="1"/>
</dbReference>
<evidence type="ECO:0000259" key="7">
    <source>
        <dbReference type="Pfam" id="PF00590"/>
    </source>
</evidence>
<evidence type="ECO:0000256" key="4">
    <source>
        <dbReference type="ARBA" id="ARBA00022679"/>
    </source>
</evidence>
<dbReference type="PANTHER" id="PTHR47036">
    <property type="entry name" value="COBALT-FACTOR III C(17)-METHYLTRANSFERASE-RELATED"/>
    <property type="match status" value="1"/>
</dbReference>
<dbReference type="PANTHER" id="PTHR47036:SF1">
    <property type="entry name" value="COBALT-FACTOR III C(17)-METHYLTRANSFERASE-RELATED"/>
    <property type="match status" value="1"/>
</dbReference>
<dbReference type="InterPro" id="IPR014777">
    <property type="entry name" value="4pyrrole_Mease_sub1"/>
</dbReference>
<dbReference type="InterPro" id="IPR021744">
    <property type="entry name" value="CbiG_N"/>
</dbReference>
<dbReference type="Gene3D" id="3.30.420.180">
    <property type="entry name" value="CobE/GbiG C-terminal domain"/>
    <property type="match status" value="1"/>
</dbReference>
<dbReference type="Proteomes" id="UP000672602">
    <property type="component" value="Unassembled WGS sequence"/>
</dbReference>
<keyword evidence="5" id="KW-0949">S-adenosyl-L-methionine</keyword>
<dbReference type="Gene3D" id="3.40.50.11220">
    <property type="match status" value="1"/>
</dbReference>
<dbReference type="EMBL" id="JAGMWN010000006">
    <property type="protein sequence ID" value="MBP5858178.1"/>
    <property type="molecule type" value="Genomic_DNA"/>
</dbReference>
<evidence type="ECO:0000256" key="6">
    <source>
        <dbReference type="SAM" id="MobiDB-lite"/>
    </source>
</evidence>
<dbReference type="Gene3D" id="3.40.1010.10">
    <property type="entry name" value="Cobalt-precorrin-4 Transmethylase, Domain 1"/>
    <property type="match status" value="1"/>
</dbReference>
<evidence type="ECO:0000259" key="9">
    <source>
        <dbReference type="Pfam" id="PF11760"/>
    </source>
</evidence>
<dbReference type="SUPFAM" id="SSF53790">
    <property type="entry name" value="Tetrapyrrole methylase"/>
    <property type="match status" value="1"/>
</dbReference>
<feature type="domain" description="Tetrapyrrole methylase" evidence="7">
    <location>
        <begin position="355"/>
        <end position="564"/>
    </location>
</feature>
<keyword evidence="2" id="KW-0169">Cobalamin biosynthesis</keyword>
<dbReference type="Pfam" id="PF11760">
    <property type="entry name" value="CbiG_N"/>
    <property type="match status" value="1"/>
</dbReference>
<name>A0A8J7S426_9PROT</name>
<dbReference type="GO" id="GO:0030789">
    <property type="term" value="F:precorrin-3B C17-methyltransferase activity"/>
    <property type="evidence" value="ECO:0007669"/>
    <property type="project" value="UniProtKB-EC"/>
</dbReference>
<gene>
    <name evidence="10" type="primary">cobJ</name>
    <name evidence="10" type="ORF">KAJ83_14250</name>
</gene>
<dbReference type="InterPro" id="IPR038029">
    <property type="entry name" value="GbiG_N_sf"/>
</dbReference>
<dbReference type="NCBIfam" id="TIGR01466">
    <property type="entry name" value="cobJ_cbiH"/>
    <property type="match status" value="1"/>
</dbReference>
<sequence>MIDESDDPVILALTAGGEALAHRLVAALGGGTVHGRVGRVGRADYHFDKTTKYLADLFREGRPIVALCAAGIVIRALAPHLGDKRAEPPVLALSEDGASVVPLLGGHRGANRLARRIADLLGGHAAVTTAGEVALGLALDDPPPGWHVANPEAAKDIAAALLAGESVRLTRAAGPGDWPILPDGGTTDDAPYHIAISDHRPAEDASATLHIHPPSLAIGVGCERLAPAQGLVDLARETLAEAGLADAAVAAIGSIDLKADEPAMAALSRALDRPLRLFPAAALEAETPRLANPSETVFREVGCHGVAEASALALAGPGASLVVPKVKRDGYTLAIARAADGMAVDPARGRARGHLSVVGIGPGDAAWRTAEAVSALRRAEVVVGYGLYLDLARDLIGGKPTHESALGAEEARAAKALALAAEGRDVALVCSGDPGIYALATLVMELVEKSGSRAERAVALTVVPGISAFQAAAARLGAPMGHDFCLISLSDLLTPRDTIMQRLEAAATGDFVTAFYNPQSQRRRTLLPEAKRILATHRPPETPVAICRSLGRPEEAIDLVTLSDFDPETVDMLTLVLIGNSQSRAFDQAGTPRLFTPRGYARKRGEANP</sequence>
<dbReference type="InterPro" id="IPR002750">
    <property type="entry name" value="CobE/GbiG_C"/>
</dbReference>